<dbReference type="Pfam" id="PF02838">
    <property type="entry name" value="Glyco_hydro_20b"/>
    <property type="match status" value="1"/>
</dbReference>
<keyword evidence="9" id="KW-1185">Reference proteome</keyword>
<evidence type="ECO:0000313" key="8">
    <source>
        <dbReference type="EMBL" id="EMR02134.1"/>
    </source>
</evidence>
<evidence type="ECO:0000259" key="6">
    <source>
        <dbReference type="Pfam" id="PF00728"/>
    </source>
</evidence>
<dbReference type="InterPro" id="IPR029018">
    <property type="entry name" value="Hex-like_dom2"/>
</dbReference>
<feature type="signal peptide" evidence="5">
    <location>
        <begin position="1"/>
        <end position="23"/>
    </location>
</feature>
<proteinExistence type="inferred from homology"/>
<evidence type="ECO:0000259" key="7">
    <source>
        <dbReference type="Pfam" id="PF02838"/>
    </source>
</evidence>
<dbReference type="Gene3D" id="3.20.20.80">
    <property type="entry name" value="Glycosidases"/>
    <property type="match status" value="1"/>
</dbReference>
<dbReference type="InterPro" id="IPR017853">
    <property type="entry name" value="GH"/>
</dbReference>
<dbReference type="PANTHER" id="PTHR22600:SF21">
    <property type="entry name" value="BETA-HEXOSAMINIDASE A"/>
    <property type="match status" value="1"/>
</dbReference>
<dbReference type="EC" id="3.2.1.52" evidence="8"/>
<dbReference type="OrthoDB" id="9763537at2"/>
<feature type="domain" description="Glycoside hydrolase family 20 catalytic" evidence="6">
    <location>
        <begin position="167"/>
        <end position="477"/>
    </location>
</feature>
<dbReference type="EMBL" id="AODQ01000072">
    <property type="protein sequence ID" value="EMR02134.1"/>
    <property type="molecule type" value="Genomic_DNA"/>
</dbReference>
<evidence type="ECO:0000256" key="1">
    <source>
        <dbReference type="ARBA" id="ARBA00006285"/>
    </source>
</evidence>
<dbReference type="GO" id="GO:0004563">
    <property type="term" value="F:beta-N-acetylhexosaminidase activity"/>
    <property type="evidence" value="ECO:0007669"/>
    <property type="project" value="UniProtKB-EC"/>
</dbReference>
<dbReference type="Proteomes" id="UP000011910">
    <property type="component" value="Unassembled WGS sequence"/>
</dbReference>
<comment type="similarity">
    <text evidence="1">Belongs to the glycosyl hydrolase 20 family.</text>
</comment>
<dbReference type="GO" id="GO:0006689">
    <property type="term" value="P:ganglioside catabolic process"/>
    <property type="evidence" value="ECO:0007669"/>
    <property type="project" value="TreeGrafter"/>
</dbReference>
<gene>
    <name evidence="8" type="primary">exo I</name>
    <name evidence="8" type="ORF">ADICEAN_02745</name>
</gene>
<dbReference type="SUPFAM" id="SSF55545">
    <property type="entry name" value="beta-N-acetylhexosaminidase-like domain"/>
    <property type="match status" value="1"/>
</dbReference>
<dbReference type="AlphaFoldDB" id="M7NUH4"/>
<dbReference type="eggNOG" id="COG3525">
    <property type="taxonomic scope" value="Bacteria"/>
</dbReference>
<feature type="chain" id="PRO_5004082526" evidence="5">
    <location>
        <begin position="24"/>
        <end position="689"/>
    </location>
</feature>
<comment type="caution">
    <text evidence="8">The sequence shown here is derived from an EMBL/GenBank/DDBJ whole genome shotgun (WGS) entry which is preliminary data.</text>
</comment>
<feature type="active site" description="Proton donor" evidence="4">
    <location>
        <position position="323"/>
    </location>
</feature>
<dbReference type="GO" id="GO:0005764">
    <property type="term" value="C:lysosome"/>
    <property type="evidence" value="ECO:0007669"/>
    <property type="project" value="TreeGrafter"/>
</dbReference>
<accession>M7NUH4</accession>
<feature type="domain" description="Beta-hexosaminidase bacterial type N-terminal" evidence="7">
    <location>
        <begin position="32"/>
        <end position="163"/>
    </location>
</feature>
<reference evidence="8 9" key="1">
    <citation type="journal article" date="2013" name="Genome Announc.">
        <title>Draft Genome Sequence of Cesiribacter andamanensis Strain AMV16T, Isolated from a Soil Sample from a Mud Volcano in the Andaman Islands, India.</title>
        <authorList>
            <person name="Shivaji S."/>
            <person name="Ara S."/>
            <person name="Begum Z."/>
            <person name="Srinivas T.N."/>
            <person name="Singh A."/>
            <person name="Kumar Pinnaka A."/>
        </authorList>
    </citation>
    <scope>NUCLEOTIDE SEQUENCE [LARGE SCALE GENOMIC DNA]</scope>
    <source>
        <strain evidence="8 9">AMV16</strain>
    </source>
</reference>
<evidence type="ECO:0000256" key="4">
    <source>
        <dbReference type="PIRSR" id="PIRSR625705-1"/>
    </source>
</evidence>
<organism evidence="8 9">
    <name type="scientific">Cesiribacter andamanensis AMV16</name>
    <dbReference type="NCBI Taxonomy" id="1279009"/>
    <lineage>
        <taxon>Bacteria</taxon>
        <taxon>Pseudomonadati</taxon>
        <taxon>Bacteroidota</taxon>
        <taxon>Cytophagia</taxon>
        <taxon>Cytophagales</taxon>
        <taxon>Cesiribacteraceae</taxon>
        <taxon>Cesiribacter</taxon>
    </lineage>
</organism>
<dbReference type="InterPro" id="IPR015882">
    <property type="entry name" value="HEX_bac_N"/>
</dbReference>
<dbReference type="InterPro" id="IPR025705">
    <property type="entry name" value="Beta_hexosaminidase_sua/sub"/>
</dbReference>
<sequence>MSRSLRLCLLGCLLLLLPVAAQAQPAVHPTLALMPLPAQLSLEQGNYRLSREFGIALEGEASERLLRAGERFLRRLDAQTGLFLQQKWPVTDAQTAAPMRIRSARKGELRLHEDESYSLQIRPDGILLDAPTELGVLRGLQTLLQLVQADEEGYYFPALRIQDSPRFPWRGLMIDVARHFQPMDVLKRNLDGMEAVKLNVLHLHLSDDQGFRMESKLFPQLHERASEGEYFTQEQMREIIAYAGERGIRVVPEFDVPGHATSWLVAFPELGSGPAPAELERNSGVFDPTLDPTNEKTYEVLNAFFAEMAALFPDAYFHIGGDENEGRHWAANPQIQAFMKKNGLADKHALQTYFNTRIMAGLEQQGKKVMGWDEILVEGLPKSAVIHSWRGREGLETAARQGYTTLLSNGYYIDLLHPARDHYLVDPLPEGHGLSPEEAARVLGGETTMWSELVTHLTIDSRIWPRAAAIAERFWSPREVRDVADMYRRLEPISLQLERLGLQHLRNQGVILRNLAGSRDIGPLQTLVGVVEPLKGYTRNTNGTLYKTYSPFTLFADAATADAPDARRFREVVDRYLATKDPAARAEILNWLEKWKANHAAMKPLIARSPVLKEIEGLSESLSTLAALALESMQEGPARKAYVRAFNHKHLQKQLEQARRQGGRTELQVVDALEKLIRVHISEGTKEWR</sequence>
<evidence type="ECO:0000256" key="2">
    <source>
        <dbReference type="ARBA" id="ARBA00022801"/>
    </source>
</evidence>
<dbReference type="GO" id="GO:0016020">
    <property type="term" value="C:membrane"/>
    <property type="evidence" value="ECO:0007669"/>
    <property type="project" value="TreeGrafter"/>
</dbReference>
<dbReference type="PANTHER" id="PTHR22600">
    <property type="entry name" value="BETA-HEXOSAMINIDASE"/>
    <property type="match status" value="1"/>
</dbReference>
<dbReference type="PATRIC" id="fig|1279009.4.peg.2783"/>
<dbReference type="Gene3D" id="3.30.379.10">
    <property type="entry name" value="Chitobiase/beta-hexosaminidase domain 2-like"/>
    <property type="match status" value="1"/>
</dbReference>
<keyword evidence="5" id="KW-0732">Signal</keyword>
<dbReference type="GO" id="GO:0005975">
    <property type="term" value="P:carbohydrate metabolic process"/>
    <property type="evidence" value="ECO:0007669"/>
    <property type="project" value="InterPro"/>
</dbReference>
<protein>
    <submittedName>
        <fullName evidence="8">Beta-hexosaminidase</fullName>
        <ecNumber evidence="8">3.2.1.52</ecNumber>
    </submittedName>
</protein>
<dbReference type="RefSeq" id="WP_009196133.1">
    <property type="nucleotide sequence ID" value="NZ_AODQ01000072.1"/>
</dbReference>
<evidence type="ECO:0000256" key="5">
    <source>
        <dbReference type="SAM" id="SignalP"/>
    </source>
</evidence>
<dbReference type="Pfam" id="PF00728">
    <property type="entry name" value="Glyco_hydro_20"/>
    <property type="match status" value="1"/>
</dbReference>
<dbReference type="InterPro" id="IPR015883">
    <property type="entry name" value="Glyco_hydro_20_cat"/>
</dbReference>
<dbReference type="CDD" id="cd06570">
    <property type="entry name" value="GH20_chitobiase-like_1"/>
    <property type="match status" value="1"/>
</dbReference>
<evidence type="ECO:0000313" key="9">
    <source>
        <dbReference type="Proteomes" id="UP000011910"/>
    </source>
</evidence>
<keyword evidence="2 8" id="KW-0378">Hydrolase</keyword>
<dbReference type="STRING" id="1279009.ADICEAN_02745"/>
<keyword evidence="3 8" id="KW-0326">Glycosidase</keyword>
<name>M7NUH4_9BACT</name>
<dbReference type="SUPFAM" id="SSF51445">
    <property type="entry name" value="(Trans)glycosidases"/>
    <property type="match status" value="1"/>
</dbReference>
<evidence type="ECO:0000256" key="3">
    <source>
        <dbReference type="ARBA" id="ARBA00023295"/>
    </source>
</evidence>
<dbReference type="PRINTS" id="PR00738">
    <property type="entry name" value="GLHYDRLASE20"/>
</dbReference>
<dbReference type="GO" id="GO:0030203">
    <property type="term" value="P:glycosaminoglycan metabolic process"/>
    <property type="evidence" value="ECO:0007669"/>
    <property type="project" value="TreeGrafter"/>
</dbReference>